<dbReference type="Proteomes" id="UP000249016">
    <property type="component" value="Unassembled WGS sequence"/>
</dbReference>
<sequence>MSYELQFNEGISMKLSLEITALLSLALAILSCTSASLDGNYINSTDSTDTLKLFSDSHYTRKSKESDTIKENKGTWDSDDIHKLFLHNWYDKETKEHLTYGLIINRKSFSQDCELVYDIDQNFYYKKQQ</sequence>
<protein>
    <submittedName>
        <fullName evidence="1">Uncharacterized protein</fullName>
    </submittedName>
</protein>
<dbReference type="EMBL" id="QLII01000001">
    <property type="protein sequence ID" value="RAI78252.1"/>
    <property type="molecule type" value="Genomic_DNA"/>
</dbReference>
<gene>
    <name evidence="1" type="ORF">HMF3257_36805</name>
</gene>
<evidence type="ECO:0000313" key="1">
    <source>
        <dbReference type="EMBL" id="RAI78252.1"/>
    </source>
</evidence>
<name>A0A327NSM1_9BACT</name>
<comment type="caution">
    <text evidence="1">The sequence shown here is derived from an EMBL/GenBank/DDBJ whole genome shotgun (WGS) entry which is preliminary data.</text>
</comment>
<evidence type="ECO:0000313" key="2">
    <source>
        <dbReference type="Proteomes" id="UP000249016"/>
    </source>
</evidence>
<proteinExistence type="predicted"/>
<reference evidence="1 2" key="1">
    <citation type="submission" date="2018-06" db="EMBL/GenBank/DDBJ databases">
        <title>Spirosoma sp. HMF3257 Genome sequencing and assembly.</title>
        <authorList>
            <person name="Kang H."/>
            <person name="Cha I."/>
            <person name="Kim H."/>
            <person name="Kang J."/>
            <person name="Joh K."/>
        </authorList>
    </citation>
    <scope>NUCLEOTIDE SEQUENCE [LARGE SCALE GENOMIC DNA]</scope>
    <source>
        <strain evidence="1 2">HMF3257</strain>
    </source>
</reference>
<dbReference type="AlphaFoldDB" id="A0A327NSM1"/>
<keyword evidence="2" id="KW-1185">Reference proteome</keyword>
<organism evidence="1 2">
    <name type="scientific">Spirosoma telluris</name>
    <dbReference type="NCBI Taxonomy" id="2183553"/>
    <lineage>
        <taxon>Bacteria</taxon>
        <taxon>Pseudomonadati</taxon>
        <taxon>Bacteroidota</taxon>
        <taxon>Cytophagia</taxon>
        <taxon>Cytophagales</taxon>
        <taxon>Cytophagaceae</taxon>
        <taxon>Spirosoma</taxon>
    </lineage>
</organism>
<accession>A0A327NSM1</accession>